<evidence type="ECO:0000256" key="1">
    <source>
        <dbReference type="ARBA" id="ARBA00022729"/>
    </source>
</evidence>
<dbReference type="Pfam" id="PF13202">
    <property type="entry name" value="EF-hand_5"/>
    <property type="match status" value="2"/>
</dbReference>
<dbReference type="PANTHER" id="PTHR43037">
    <property type="entry name" value="UNNAMED PRODUCT-RELATED"/>
    <property type="match status" value="1"/>
</dbReference>
<feature type="chain" id="PRO_5038037620" description="EF-hand domain-containing protein" evidence="3">
    <location>
        <begin position="20"/>
        <end position="391"/>
    </location>
</feature>
<dbReference type="EMBL" id="JAENIL010000040">
    <property type="protein sequence ID" value="MBK1879068.1"/>
    <property type="molecule type" value="Genomic_DNA"/>
</dbReference>
<dbReference type="Gene3D" id="1.10.238.10">
    <property type="entry name" value="EF-hand"/>
    <property type="match status" value="1"/>
</dbReference>
<dbReference type="Gene3D" id="3.40.50.1820">
    <property type="entry name" value="alpha/beta hydrolase"/>
    <property type="match status" value="1"/>
</dbReference>
<keyword evidence="6" id="KW-1185">Reference proteome</keyword>
<dbReference type="InterPro" id="IPR010126">
    <property type="entry name" value="Esterase_phb"/>
</dbReference>
<reference evidence="5" key="1">
    <citation type="submission" date="2021-01" db="EMBL/GenBank/DDBJ databases">
        <title>Modified the classification status of verrucomicrobia.</title>
        <authorList>
            <person name="Feng X."/>
        </authorList>
    </citation>
    <scope>NUCLEOTIDE SEQUENCE</scope>
    <source>
        <strain evidence="5">KCTC 13126</strain>
    </source>
</reference>
<dbReference type="Proteomes" id="UP000617628">
    <property type="component" value="Unassembled WGS sequence"/>
</dbReference>
<name>A0A934VSW0_9BACT</name>
<dbReference type="PANTHER" id="PTHR43037:SF1">
    <property type="entry name" value="BLL1128 PROTEIN"/>
    <property type="match status" value="1"/>
</dbReference>
<dbReference type="InterPro" id="IPR029058">
    <property type="entry name" value="AB_hydrolase_fold"/>
</dbReference>
<dbReference type="InterPro" id="IPR050955">
    <property type="entry name" value="Plant_Biomass_Hydrol_Est"/>
</dbReference>
<dbReference type="SUPFAM" id="SSF47473">
    <property type="entry name" value="EF-hand"/>
    <property type="match status" value="1"/>
</dbReference>
<feature type="signal peptide" evidence="3">
    <location>
        <begin position="1"/>
        <end position="19"/>
    </location>
</feature>
<feature type="domain" description="EF-hand" evidence="4">
    <location>
        <begin position="18"/>
        <end position="53"/>
    </location>
</feature>
<protein>
    <recommendedName>
        <fullName evidence="4">EF-hand domain-containing protein</fullName>
    </recommendedName>
</protein>
<dbReference type="SUPFAM" id="SSF53474">
    <property type="entry name" value="alpha/beta-Hydrolases"/>
    <property type="match status" value="1"/>
</dbReference>
<sequence length="391" mass="43323">MKWCSLILFVLVTSVSAQTSPKWLEMFRELDADGDGALSTAETRKKPGWRKADLNNDGSITFMEAQTFLKRNATPRVPKISADAVFANSEHFLTVDGRERSYVLQLPKREFEKKVPLVVFFHGGGGSAQRLAVPGMGPLMGGDDFIAVYPNAWKGNWNDGRSARNIVSQVEGVDDVKFVRQIVEKVSELYAVDRSRVFAAGISNGAIFSHRLAVEASDVFAGIAPVIGGLAEPLAKDFKPVYPVSLFVIQGDQDTFVPIDGGAILGRDRRGRVIATEEMLGLYLLHNKISAKPTKSLLPDLDPEDGTRTECRLYPAGDDCVLVQYYLIRNGGHRMPGIAQVAEREAITGKVSLDFSGYEEIWKFFKKCPPRIIYSCTQNRDTKEERNLSEN</sequence>
<dbReference type="InterPro" id="IPR011992">
    <property type="entry name" value="EF-hand-dom_pair"/>
</dbReference>
<gene>
    <name evidence="5" type="ORF">JIN87_19445</name>
</gene>
<dbReference type="AlphaFoldDB" id="A0A934VSW0"/>
<dbReference type="GO" id="GO:0005576">
    <property type="term" value="C:extracellular region"/>
    <property type="evidence" value="ECO:0007669"/>
    <property type="project" value="InterPro"/>
</dbReference>
<evidence type="ECO:0000313" key="5">
    <source>
        <dbReference type="EMBL" id="MBK1879068.1"/>
    </source>
</evidence>
<evidence type="ECO:0000256" key="3">
    <source>
        <dbReference type="SAM" id="SignalP"/>
    </source>
</evidence>
<keyword evidence="2" id="KW-0378">Hydrolase</keyword>
<evidence type="ECO:0000259" key="4">
    <source>
        <dbReference type="PROSITE" id="PS50222"/>
    </source>
</evidence>
<evidence type="ECO:0000256" key="2">
    <source>
        <dbReference type="ARBA" id="ARBA00022801"/>
    </source>
</evidence>
<proteinExistence type="predicted"/>
<keyword evidence="1 3" id="KW-0732">Signal</keyword>
<dbReference type="GO" id="GO:0005509">
    <property type="term" value="F:calcium ion binding"/>
    <property type="evidence" value="ECO:0007669"/>
    <property type="project" value="InterPro"/>
</dbReference>
<accession>A0A934VSW0</accession>
<comment type="caution">
    <text evidence="5">The sequence shown here is derived from an EMBL/GenBank/DDBJ whole genome shotgun (WGS) entry which is preliminary data.</text>
</comment>
<dbReference type="Pfam" id="PF10503">
    <property type="entry name" value="Esterase_PHB"/>
    <property type="match status" value="1"/>
</dbReference>
<dbReference type="GO" id="GO:0016787">
    <property type="term" value="F:hydrolase activity"/>
    <property type="evidence" value="ECO:0007669"/>
    <property type="project" value="UniProtKB-KW"/>
</dbReference>
<organism evidence="5 6">
    <name type="scientific">Pelagicoccus mobilis</name>
    <dbReference type="NCBI Taxonomy" id="415221"/>
    <lineage>
        <taxon>Bacteria</taxon>
        <taxon>Pseudomonadati</taxon>
        <taxon>Verrucomicrobiota</taxon>
        <taxon>Opitutia</taxon>
        <taxon>Puniceicoccales</taxon>
        <taxon>Pelagicoccaceae</taxon>
        <taxon>Pelagicoccus</taxon>
    </lineage>
</organism>
<evidence type="ECO:0000313" key="6">
    <source>
        <dbReference type="Proteomes" id="UP000617628"/>
    </source>
</evidence>
<dbReference type="RefSeq" id="WP_200357281.1">
    <property type="nucleotide sequence ID" value="NZ_JAENIL010000040.1"/>
</dbReference>
<dbReference type="PROSITE" id="PS50222">
    <property type="entry name" value="EF_HAND_2"/>
    <property type="match status" value="1"/>
</dbReference>
<dbReference type="InterPro" id="IPR002048">
    <property type="entry name" value="EF_hand_dom"/>
</dbReference>